<comment type="caution">
    <text evidence="3">The sequence shown here is derived from an EMBL/GenBank/DDBJ whole genome shotgun (WGS) entry which is preliminary data.</text>
</comment>
<keyword evidence="4" id="KW-1185">Reference proteome</keyword>
<feature type="region of interest" description="Disordered" evidence="2">
    <location>
        <begin position="492"/>
        <end position="524"/>
    </location>
</feature>
<dbReference type="Proteomes" id="UP001163046">
    <property type="component" value="Unassembled WGS sequence"/>
</dbReference>
<feature type="compositionally biased region" description="Acidic residues" evidence="2">
    <location>
        <begin position="857"/>
        <end position="871"/>
    </location>
</feature>
<sequence length="871" mass="98666">MVSTLHGVTDDQKRWVVFGITINKVLVPQIRPLVEQEVQKEYQNFRRKHRINMQNPSWYLDRWYGTVLKYENINGNALHKLPNGNYDYSKFDCRVTSHVDFAKLCLENHMAKFNAFDEHCDASAVLALLINGPSRFSHTVKGAAHDVRNTRNPWAHCAFSDWDPVSYQQRFVEMANLAKALHLPPAVKRKILGELKDWETKGTILCMNPTVDPDLLKLVQQHVNTLRTDVDQLTFEVQEDRERVSLALNDMSTSLDDLEARMASMQCEQEVMKQEQSSVSNKVDTLQTDVETLKQYHSNVSVGTMKDRSSSGKKQSTSIRVTPSKPDAKRERRVELAGEQRGTRVKKPLLFGSKSPEKIVRSPKLKIKRRHSSPGKLYSLSSSPVKVHRWTFEEERALTEFLRLAKTSPDYGLSGKEWPSLRHNRQLWTDAALHIRESTSSNMLLTNSSIRARVINYLRSNFSTMAEAEAHYNLSLSDYLDELVPTCSQNQLPGAKKKTGQDKCTQTGSTSDDSMVRSSSSLPVTTVMESSTQTMDEEPIPAAASETPIVELSVNITDRNLQLLLSQLCRSFGVSSLLDLLTRLTVLLRRNELIVCADEVFLHLADLQGETCNPVSFVSLSLEAMKTLSVISKSSLVCKFVYMLGTKRPGSEEPLIPIIDRMPFGLIQYQIEFFSSTNVMQVKVPPDFMSWYETMCANFPTRFSRIFNGPMWSGLPIDQQKDPLTACFNVAAPSLRTIERRTVSSEYSTDPEIQDRIITMAVTPELDTAVCWTSFGCLSLIKLCGLVYHSEMPIKFPTLKMTEREKMVMGLANRSQLREQRGPTFKSAASSTDDVEAMDVTDWTELVEEMNMISNTDESEEDDIYEGESDD</sequence>
<feature type="coiled-coil region" evidence="1">
    <location>
        <begin position="248"/>
        <end position="275"/>
    </location>
</feature>
<reference evidence="3" key="1">
    <citation type="submission" date="2023-01" db="EMBL/GenBank/DDBJ databases">
        <title>Genome assembly of the deep-sea coral Lophelia pertusa.</title>
        <authorList>
            <person name="Herrera S."/>
            <person name="Cordes E."/>
        </authorList>
    </citation>
    <scope>NUCLEOTIDE SEQUENCE</scope>
    <source>
        <strain evidence="3">USNM1676648</strain>
        <tissue evidence="3">Polyp</tissue>
    </source>
</reference>
<dbReference type="EMBL" id="MU826827">
    <property type="protein sequence ID" value="KAJ7374483.1"/>
    <property type="molecule type" value="Genomic_DNA"/>
</dbReference>
<feature type="compositionally biased region" description="Basic and acidic residues" evidence="2">
    <location>
        <begin position="326"/>
        <end position="339"/>
    </location>
</feature>
<evidence type="ECO:0000256" key="2">
    <source>
        <dbReference type="SAM" id="MobiDB-lite"/>
    </source>
</evidence>
<dbReference type="AlphaFoldDB" id="A0A9W9Z638"/>
<evidence type="ECO:0000313" key="4">
    <source>
        <dbReference type="Proteomes" id="UP001163046"/>
    </source>
</evidence>
<organism evidence="3 4">
    <name type="scientific">Desmophyllum pertusum</name>
    <dbReference type="NCBI Taxonomy" id="174260"/>
    <lineage>
        <taxon>Eukaryota</taxon>
        <taxon>Metazoa</taxon>
        <taxon>Cnidaria</taxon>
        <taxon>Anthozoa</taxon>
        <taxon>Hexacorallia</taxon>
        <taxon>Scleractinia</taxon>
        <taxon>Caryophylliina</taxon>
        <taxon>Caryophylliidae</taxon>
        <taxon>Desmophyllum</taxon>
    </lineage>
</organism>
<gene>
    <name evidence="3" type="ORF">OS493_004820</name>
</gene>
<evidence type="ECO:0000313" key="3">
    <source>
        <dbReference type="EMBL" id="KAJ7374483.1"/>
    </source>
</evidence>
<evidence type="ECO:0000256" key="1">
    <source>
        <dbReference type="SAM" id="Coils"/>
    </source>
</evidence>
<feature type="region of interest" description="Disordered" evidence="2">
    <location>
        <begin position="301"/>
        <end position="339"/>
    </location>
</feature>
<feature type="region of interest" description="Disordered" evidence="2">
    <location>
        <begin position="852"/>
        <end position="871"/>
    </location>
</feature>
<accession>A0A9W9Z638</accession>
<feature type="compositionally biased region" description="Low complexity" evidence="2">
    <location>
        <begin position="509"/>
        <end position="521"/>
    </location>
</feature>
<protein>
    <submittedName>
        <fullName evidence="3">Uncharacterized protein</fullName>
    </submittedName>
</protein>
<name>A0A9W9Z638_9CNID</name>
<feature type="compositionally biased region" description="Polar residues" evidence="2">
    <location>
        <begin position="312"/>
        <end position="321"/>
    </location>
</feature>
<proteinExistence type="predicted"/>
<keyword evidence="1" id="KW-0175">Coiled coil</keyword>